<sequence>MRRRSVERHEQGSLLGGAIAYIASAGTLALGHFLWFALRIAYRSEPRMAAAAVCGGVCVATGVTLWVVVT</sequence>
<gene>
    <name evidence="2" type="ORF">DD559_16830</name>
</gene>
<feature type="transmembrane region" description="Helical" evidence="1">
    <location>
        <begin position="48"/>
        <end position="69"/>
    </location>
</feature>
<evidence type="ECO:0000256" key="1">
    <source>
        <dbReference type="SAM" id="Phobius"/>
    </source>
</evidence>
<name>A0A2U0SHF0_9SPHN</name>
<comment type="caution">
    <text evidence="2">The sequence shown here is derived from an EMBL/GenBank/DDBJ whole genome shotgun (WGS) entry which is preliminary data.</text>
</comment>
<evidence type="ECO:0000313" key="3">
    <source>
        <dbReference type="Proteomes" id="UP000245890"/>
    </source>
</evidence>
<proteinExistence type="predicted"/>
<keyword evidence="1" id="KW-1133">Transmembrane helix</keyword>
<keyword evidence="1" id="KW-0472">Membrane</keyword>
<feature type="transmembrane region" description="Helical" evidence="1">
    <location>
        <begin position="12"/>
        <end position="36"/>
    </location>
</feature>
<evidence type="ECO:0000313" key="2">
    <source>
        <dbReference type="EMBL" id="PVX30792.1"/>
    </source>
</evidence>
<organism evidence="2 3">
    <name type="scientific">Sphingomonas pokkalii</name>
    <dbReference type="NCBI Taxonomy" id="2175090"/>
    <lineage>
        <taxon>Bacteria</taxon>
        <taxon>Pseudomonadati</taxon>
        <taxon>Pseudomonadota</taxon>
        <taxon>Alphaproteobacteria</taxon>
        <taxon>Sphingomonadales</taxon>
        <taxon>Sphingomonadaceae</taxon>
        <taxon>Sphingomonas</taxon>
    </lineage>
</organism>
<dbReference type="EMBL" id="QENQ01000001">
    <property type="protein sequence ID" value="PVX30792.1"/>
    <property type="molecule type" value="Genomic_DNA"/>
</dbReference>
<dbReference type="OrthoDB" id="7574178at2"/>
<dbReference type="AlphaFoldDB" id="A0A2U0SHF0"/>
<keyword evidence="3" id="KW-1185">Reference proteome</keyword>
<keyword evidence="1" id="KW-0812">Transmembrane</keyword>
<dbReference type="RefSeq" id="WP_116470195.1">
    <property type="nucleotide sequence ID" value="NZ_QENQ01000001.1"/>
</dbReference>
<protein>
    <submittedName>
        <fullName evidence="2">Uncharacterized protein</fullName>
    </submittedName>
</protein>
<reference evidence="2 3" key="1">
    <citation type="submission" date="2018-05" db="EMBL/GenBank/DDBJ databases">
        <title>Description of Sphingomonas pokkalii sp nov, isolated from the rhizosphere of saline tolerant pokkali rice and its draft genome analysis.</title>
        <authorList>
            <person name="Menon R."/>
            <person name="Kumari S."/>
            <person name="Rameshkumar N."/>
        </authorList>
    </citation>
    <scope>NUCLEOTIDE SEQUENCE [LARGE SCALE GENOMIC DNA]</scope>
    <source>
        <strain evidence="2 3">L3B27</strain>
    </source>
</reference>
<accession>A0A2U0SHF0</accession>
<dbReference type="Proteomes" id="UP000245890">
    <property type="component" value="Unassembled WGS sequence"/>
</dbReference>